<evidence type="ECO:0000256" key="2">
    <source>
        <dbReference type="ARBA" id="ARBA00022771"/>
    </source>
</evidence>
<dbReference type="AlphaFoldDB" id="A0AA36GE26"/>
<keyword evidence="2 4" id="KW-0863">Zinc-finger</keyword>
<protein>
    <recommendedName>
        <fullName evidence="6">BED-type domain-containing protein</fullName>
    </recommendedName>
</protein>
<keyword evidence="3" id="KW-0862">Zinc</keyword>
<evidence type="ECO:0000313" key="7">
    <source>
        <dbReference type="EMBL" id="CAJ0588879.1"/>
    </source>
</evidence>
<feature type="non-terminal residue" evidence="7">
    <location>
        <position position="119"/>
    </location>
</feature>
<dbReference type="GO" id="GO:0008270">
    <property type="term" value="F:zinc ion binding"/>
    <property type="evidence" value="ECO:0007669"/>
    <property type="project" value="UniProtKB-KW"/>
</dbReference>
<evidence type="ECO:0000256" key="5">
    <source>
        <dbReference type="SAM" id="MobiDB-lite"/>
    </source>
</evidence>
<sequence length="119" mass="13457">MSVVWKLFTKTSDEKGNSIATCNICKKKMKIPLSKTTTNLLIHLNENHKQEVQRVKKEQPATPPTTQKSQPSIITAFSPKMTSEARRIANTRLAMLIADKSLSFNLPSSRSFRHFVQSL</sequence>
<keyword evidence="1" id="KW-0479">Metal-binding</keyword>
<dbReference type="SUPFAM" id="SSF57667">
    <property type="entry name" value="beta-beta-alpha zinc fingers"/>
    <property type="match status" value="1"/>
</dbReference>
<dbReference type="InterPro" id="IPR003656">
    <property type="entry name" value="Znf_BED"/>
</dbReference>
<dbReference type="InterPro" id="IPR036236">
    <property type="entry name" value="Znf_C2H2_sf"/>
</dbReference>
<keyword evidence="8" id="KW-1185">Reference proteome</keyword>
<dbReference type="PROSITE" id="PS50808">
    <property type="entry name" value="ZF_BED"/>
    <property type="match status" value="1"/>
</dbReference>
<comment type="caution">
    <text evidence="7">The sequence shown here is derived from an EMBL/GenBank/DDBJ whole genome shotgun (WGS) entry which is preliminary data.</text>
</comment>
<evidence type="ECO:0000256" key="3">
    <source>
        <dbReference type="ARBA" id="ARBA00022833"/>
    </source>
</evidence>
<organism evidence="7 8">
    <name type="scientific">Cylicocyclus nassatus</name>
    <name type="common">Nematode worm</name>
    <dbReference type="NCBI Taxonomy" id="53992"/>
    <lineage>
        <taxon>Eukaryota</taxon>
        <taxon>Metazoa</taxon>
        <taxon>Ecdysozoa</taxon>
        <taxon>Nematoda</taxon>
        <taxon>Chromadorea</taxon>
        <taxon>Rhabditida</taxon>
        <taxon>Rhabditina</taxon>
        <taxon>Rhabditomorpha</taxon>
        <taxon>Strongyloidea</taxon>
        <taxon>Strongylidae</taxon>
        <taxon>Cylicocyclus</taxon>
    </lineage>
</organism>
<name>A0AA36GE26_CYLNA</name>
<evidence type="ECO:0000256" key="4">
    <source>
        <dbReference type="PROSITE-ProRule" id="PRU00027"/>
    </source>
</evidence>
<feature type="region of interest" description="Disordered" evidence="5">
    <location>
        <begin position="51"/>
        <end position="72"/>
    </location>
</feature>
<dbReference type="SMART" id="SM00614">
    <property type="entry name" value="ZnF_BED"/>
    <property type="match status" value="1"/>
</dbReference>
<reference evidence="7" key="1">
    <citation type="submission" date="2023-07" db="EMBL/GenBank/DDBJ databases">
        <authorList>
            <consortium name="CYATHOMIX"/>
        </authorList>
    </citation>
    <scope>NUCLEOTIDE SEQUENCE</scope>
    <source>
        <strain evidence="7">N/A</strain>
    </source>
</reference>
<evidence type="ECO:0000313" key="8">
    <source>
        <dbReference type="Proteomes" id="UP001176961"/>
    </source>
</evidence>
<accession>A0AA36GE26</accession>
<gene>
    <name evidence="7" type="ORF">CYNAS_LOCUS862</name>
</gene>
<dbReference type="EMBL" id="CATQJL010000001">
    <property type="protein sequence ID" value="CAJ0588879.1"/>
    <property type="molecule type" value="Genomic_DNA"/>
</dbReference>
<feature type="domain" description="BED-type" evidence="6">
    <location>
        <begin position="1"/>
        <end position="55"/>
    </location>
</feature>
<dbReference type="Pfam" id="PF02892">
    <property type="entry name" value="zf-BED"/>
    <property type="match status" value="1"/>
</dbReference>
<dbReference type="GO" id="GO:0003677">
    <property type="term" value="F:DNA binding"/>
    <property type="evidence" value="ECO:0007669"/>
    <property type="project" value="InterPro"/>
</dbReference>
<proteinExistence type="predicted"/>
<evidence type="ECO:0000256" key="1">
    <source>
        <dbReference type="ARBA" id="ARBA00022723"/>
    </source>
</evidence>
<evidence type="ECO:0000259" key="6">
    <source>
        <dbReference type="PROSITE" id="PS50808"/>
    </source>
</evidence>
<dbReference type="Proteomes" id="UP001176961">
    <property type="component" value="Unassembled WGS sequence"/>
</dbReference>